<accession>A0AB39YGI4</accession>
<geneLocation type="plasmid" evidence="3">
    <name>unnamed1</name>
</geneLocation>
<dbReference type="InterPro" id="IPR007421">
    <property type="entry name" value="Schlafen_AlbA_2_dom"/>
</dbReference>
<proteinExistence type="predicted"/>
<organism evidence="3">
    <name type="scientific">Streptomyces sp. R33</name>
    <dbReference type="NCBI Taxonomy" id="3238629"/>
    <lineage>
        <taxon>Bacteria</taxon>
        <taxon>Bacillati</taxon>
        <taxon>Actinomycetota</taxon>
        <taxon>Actinomycetes</taxon>
        <taxon>Kitasatosporales</taxon>
        <taxon>Streptomycetaceae</taxon>
        <taxon>Streptomyces</taxon>
    </lineage>
</organism>
<keyword evidence="3" id="KW-0614">Plasmid</keyword>
<feature type="region of interest" description="Disordered" evidence="1">
    <location>
        <begin position="77"/>
        <end position="124"/>
    </location>
</feature>
<evidence type="ECO:0000313" key="3">
    <source>
        <dbReference type="EMBL" id="XDV69379.1"/>
    </source>
</evidence>
<dbReference type="RefSeq" id="WP_369780552.1">
    <property type="nucleotide sequence ID" value="NZ_CP165728.1"/>
</dbReference>
<gene>
    <name evidence="3" type="ORF">AB5J51_41350</name>
</gene>
<dbReference type="InterPro" id="IPR038461">
    <property type="entry name" value="Schlafen_AlbA_2_dom_sf"/>
</dbReference>
<evidence type="ECO:0000259" key="2">
    <source>
        <dbReference type="Pfam" id="PF04326"/>
    </source>
</evidence>
<dbReference type="AlphaFoldDB" id="A0AB39YGI4"/>
<protein>
    <submittedName>
        <fullName evidence="3">Helix-turn-helix domain-containing protein</fullName>
    </submittedName>
</protein>
<feature type="domain" description="Schlafen AlbA-2" evidence="2">
    <location>
        <begin position="29"/>
        <end position="67"/>
    </location>
</feature>
<evidence type="ECO:0000256" key="1">
    <source>
        <dbReference type="SAM" id="MobiDB-lite"/>
    </source>
</evidence>
<name>A0AB39YGI4_9ACTN</name>
<dbReference type="Gene3D" id="3.30.950.30">
    <property type="entry name" value="Schlafen, AAA domain"/>
    <property type="match status" value="1"/>
</dbReference>
<dbReference type="Pfam" id="PF04326">
    <property type="entry name" value="SLFN_AlbA_2"/>
    <property type="match status" value="1"/>
</dbReference>
<dbReference type="EMBL" id="CP165728">
    <property type="protein sequence ID" value="XDV69379.1"/>
    <property type="molecule type" value="Genomic_DNA"/>
</dbReference>
<sequence>MANSLFAASAADLTIERIRALAARPDQVESLTLEFKPEYSSSLVKTIAAMANTYGGLIMVGVADKVESGSERVVACQPGDAAEAARTGGPSRNGPRRHGDELIRGARPSCGNWRRGDTGPRPGG</sequence>
<reference evidence="3" key="1">
    <citation type="submission" date="2024-08" db="EMBL/GenBank/DDBJ databases">
        <authorList>
            <person name="Yu S.T."/>
        </authorList>
    </citation>
    <scope>NUCLEOTIDE SEQUENCE</scope>
    <source>
        <strain evidence="3">R33</strain>
        <plasmid evidence="3">unnamed1</plasmid>
    </source>
</reference>